<feature type="signal peptide" evidence="1">
    <location>
        <begin position="1"/>
        <end position="27"/>
    </location>
</feature>
<proteinExistence type="predicted"/>
<protein>
    <recommendedName>
        <fullName evidence="2">DUF6298 domain-containing protein</fullName>
    </recommendedName>
</protein>
<dbReference type="Gene3D" id="2.160.20.10">
    <property type="entry name" value="Single-stranded right-handed beta-helix, Pectin lyase-like"/>
    <property type="match status" value="1"/>
</dbReference>
<dbReference type="EMBL" id="SJPR01000002">
    <property type="protein sequence ID" value="TWT97681.1"/>
    <property type="molecule type" value="Genomic_DNA"/>
</dbReference>
<organism evidence="3 4">
    <name type="scientific">Botrimarina colliarenosi</name>
    <dbReference type="NCBI Taxonomy" id="2528001"/>
    <lineage>
        <taxon>Bacteria</taxon>
        <taxon>Pseudomonadati</taxon>
        <taxon>Planctomycetota</taxon>
        <taxon>Planctomycetia</taxon>
        <taxon>Pirellulales</taxon>
        <taxon>Lacipirellulaceae</taxon>
        <taxon>Botrimarina</taxon>
    </lineage>
</organism>
<feature type="domain" description="DUF6298" evidence="2">
    <location>
        <begin position="461"/>
        <end position="943"/>
    </location>
</feature>
<dbReference type="SUPFAM" id="SSF51126">
    <property type="entry name" value="Pectin lyase-like"/>
    <property type="match status" value="1"/>
</dbReference>
<reference evidence="3 4" key="1">
    <citation type="submission" date="2019-02" db="EMBL/GenBank/DDBJ databases">
        <title>Deep-cultivation of Planctomycetes and their phenomic and genomic characterization uncovers novel biology.</title>
        <authorList>
            <person name="Wiegand S."/>
            <person name="Jogler M."/>
            <person name="Boedeker C."/>
            <person name="Pinto D."/>
            <person name="Vollmers J."/>
            <person name="Rivas-Marin E."/>
            <person name="Kohn T."/>
            <person name="Peeters S.H."/>
            <person name="Heuer A."/>
            <person name="Rast P."/>
            <person name="Oberbeckmann S."/>
            <person name="Bunk B."/>
            <person name="Jeske O."/>
            <person name="Meyerdierks A."/>
            <person name="Storesund J.E."/>
            <person name="Kallscheuer N."/>
            <person name="Luecker S."/>
            <person name="Lage O.M."/>
            <person name="Pohl T."/>
            <person name="Merkel B.J."/>
            <person name="Hornburger P."/>
            <person name="Mueller R.-W."/>
            <person name="Bruemmer F."/>
            <person name="Labrenz M."/>
            <person name="Spormann A.M."/>
            <person name="Op Den Camp H."/>
            <person name="Overmann J."/>
            <person name="Amann R."/>
            <person name="Jetten M.S.M."/>
            <person name="Mascher T."/>
            <person name="Medema M.H."/>
            <person name="Devos D.P."/>
            <person name="Kaster A.-K."/>
            <person name="Ovreas L."/>
            <person name="Rohde M."/>
            <person name="Galperin M.Y."/>
            <person name="Jogler C."/>
        </authorList>
    </citation>
    <scope>NUCLEOTIDE SEQUENCE [LARGE SCALE GENOMIC DNA]</scope>
    <source>
        <strain evidence="3 4">Pla108</strain>
    </source>
</reference>
<dbReference type="Pfam" id="PF19815">
    <property type="entry name" value="DUF6298"/>
    <property type="match status" value="1"/>
</dbReference>
<keyword evidence="4" id="KW-1185">Reference proteome</keyword>
<dbReference type="InterPro" id="IPR046265">
    <property type="entry name" value="DUF6298"/>
</dbReference>
<dbReference type="OrthoDB" id="5488826at2"/>
<accession>A0A5C6AF38</accession>
<evidence type="ECO:0000313" key="4">
    <source>
        <dbReference type="Proteomes" id="UP000317421"/>
    </source>
</evidence>
<dbReference type="InterPro" id="IPR012334">
    <property type="entry name" value="Pectin_lyas_fold"/>
</dbReference>
<keyword evidence="1" id="KW-0732">Signal</keyword>
<sequence length="1027" mass="111491" precursor="true">MPLLTRTLLIALLLSGAARGASPPVHAGPHGKLVYEPNERGDRVPDFSSCGYAGADRAIPVTPVRVVVNVIEGDNGRRIQAAIDYVSTLPVDEAGLRGAVLLAEGTHDVAGQLQITASGVVLQGAGADRTRLVATGEGRRPLIRIEPATSLRLATAEPIPVTDDYVPVGAVDLVLDAEHGLKDGDAVVVTRPSTEAWIAALGAKTDGVGWRAGRTDIRWERRVVAVEGGTITLDAPLTTSLDKRFGGGAVAKVTANKRLREVGVQDLTLVSKTTSENPLDEEHSWYGVVANDAQDLWVLRTRFVGFAGGAVLLREGVRGATVEDCLSLAPVSELGGYRRHSFFTQGQQTLFLRCWAEEGLHDFSVGHCAAGPNAFVNCYASNTHGDSGPLESWASGVLYDNVRIDGGNLALVNRWLDPPGAGWSAANCVAWQCQAAQLHCFSPPTAQNWALAFWAQPVGDGEFHGLSDFYKPISLFKAQVAERLGEAAAERVGPFLLDPIASTRPSVREAVGFVGMSNAPAKTLRDLIDERLKDSTSPSTPSTPAGLGFDRVVGALPSQEATPASHPMKIVNGWITIDGQVATGGTMNPTWWRGVIRPNDAPEFGPSISRYAPGRYGTGLTDELVDVADGMGRAGTVAYDHHYGLWYDRRRDDHLMVRRATGAVAPPFFEQPFARSGEGRAWDGLSRYDLTKFNAWYWDRLRDFTELCDQRGLVFMHQCYFQHNILEAGGHWADCPWRSVNNVNATPFSEPPPYVGDKRIFIAHQFYDPANAKLRELHRGYLNQCVDSFADRSNVLQMTSAEYTGPLEFTQFWLDTVDSRRDATDAPALVAISAPKDVQDALLADPVRRDAIDVIDIRYWSYARNGKLYAPPGGANMAPRQHQRVSSVSSGDFASVARSVREYREAFPTKPVTFYADHSYRTPRDGWAVLMGGGSLANVPKLSVELKRSLVTMAPTWSEGDALMRLADGEGLELCYAIEEGTTLPIRTPSRVRWIDPASGQVTGEVTVAAGNTLTMAQRVAWVTPSE</sequence>
<evidence type="ECO:0000259" key="2">
    <source>
        <dbReference type="Pfam" id="PF19815"/>
    </source>
</evidence>
<feature type="chain" id="PRO_5023041235" description="DUF6298 domain-containing protein" evidence="1">
    <location>
        <begin position="28"/>
        <end position="1027"/>
    </location>
</feature>
<dbReference type="AlphaFoldDB" id="A0A5C6AF38"/>
<dbReference type="RefSeq" id="WP_146444595.1">
    <property type="nucleotide sequence ID" value="NZ_SJPR01000002.1"/>
</dbReference>
<evidence type="ECO:0000313" key="3">
    <source>
        <dbReference type="EMBL" id="TWT97681.1"/>
    </source>
</evidence>
<dbReference type="InterPro" id="IPR011050">
    <property type="entry name" value="Pectin_lyase_fold/virulence"/>
</dbReference>
<dbReference type="Proteomes" id="UP000317421">
    <property type="component" value="Unassembled WGS sequence"/>
</dbReference>
<evidence type="ECO:0000256" key="1">
    <source>
        <dbReference type="SAM" id="SignalP"/>
    </source>
</evidence>
<name>A0A5C6AF38_9BACT</name>
<comment type="caution">
    <text evidence="3">The sequence shown here is derived from an EMBL/GenBank/DDBJ whole genome shotgun (WGS) entry which is preliminary data.</text>
</comment>
<gene>
    <name evidence="3" type="ORF">Pla108_18330</name>
</gene>